<dbReference type="Proteomes" id="UP000572072">
    <property type="component" value="Unassembled WGS sequence"/>
</dbReference>
<dbReference type="AlphaFoldDB" id="A0A7Y3ZAR0"/>
<sequence>MKRFPKEQLGMTLIEMIIAIVLLGIAMTIFSSALIPPIKEASSSHYQSRAVALGQSMMSQILSRNFDHNSDINGGWLRCGEEGAPDCSELKADTDDGESTPATFNDVDDYIGCWFTSETKANCPVGMPQYALQDVIGLSANDTYKNFRVQVSVTEKTKDVNGEAIPKMRRVELQIFASNAQVMSLFGYRGNY</sequence>
<evidence type="ECO:0000313" key="2">
    <source>
        <dbReference type="EMBL" id="NOH49626.1"/>
    </source>
</evidence>
<evidence type="ECO:0000256" key="1">
    <source>
        <dbReference type="SAM" id="Phobius"/>
    </source>
</evidence>
<keyword evidence="1" id="KW-1133">Transmembrane helix</keyword>
<dbReference type="EMBL" id="VTYN01000018">
    <property type="protein sequence ID" value="NOH49626.1"/>
    <property type="molecule type" value="Genomic_DNA"/>
</dbReference>
<dbReference type="NCBIfam" id="TIGR02532">
    <property type="entry name" value="IV_pilin_GFxxxE"/>
    <property type="match status" value="1"/>
</dbReference>
<reference evidence="2 3" key="1">
    <citation type="submission" date="2019-08" db="EMBL/GenBank/DDBJ databases">
        <title>Draft genome sequencing and comparative genomics of hatchery-associated Vibrios.</title>
        <authorList>
            <person name="Kehlet-Delgado H."/>
            <person name="Mueller R.S."/>
        </authorList>
    </citation>
    <scope>NUCLEOTIDE SEQUENCE [LARGE SCALE GENOMIC DNA]</scope>
    <source>
        <strain evidence="2 3">00-78-3</strain>
    </source>
</reference>
<comment type="caution">
    <text evidence="2">The sequence shown here is derived from an EMBL/GenBank/DDBJ whole genome shotgun (WGS) entry which is preliminary data.</text>
</comment>
<dbReference type="SUPFAM" id="SSF54523">
    <property type="entry name" value="Pili subunits"/>
    <property type="match status" value="1"/>
</dbReference>
<protein>
    <submittedName>
        <fullName evidence="2">Prepilin-type N-terminal cleavage/methylation domain-containing protein</fullName>
    </submittedName>
</protein>
<feature type="transmembrane region" description="Helical" evidence="1">
    <location>
        <begin position="12"/>
        <end position="35"/>
    </location>
</feature>
<dbReference type="Pfam" id="PF07963">
    <property type="entry name" value="N_methyl"/>
    <property type="match status" value="1"/>
</dbReference>
<dbReference type="InterPro" id="IPR045584">
    <property type="entry name" value="Pilin-like"/>
</dbReference>
<dbReference type="RefSeq" id="WP_171358564.1">
    <property type="nucleotide sequence ID" value="NZ_VTYN01000018.1"/>
</dbReference>
<dbReference type="InterPro" id="IPR012902">
    <property type="entry name" value="N_methyl_site"/>
</dbReference>
<keyword evidence="1" id="KW-0472">Membrane</keyword>
<gene>
    <name evidence="2" type="ORF">F0262_16375</name>
</gene>
<proteinExistence type="predicted"/>
<accession>A0A7Y3ZAR0</accession>
<keyword evidence="1" id="KW-0812">Transmembrane</keyword>
<organism evidence="2 3">
    <name type="scientific">Vibrio rotiferianus</name>
    <dbReference type="NCBI Taxonomy" id="190895"/>
    <lineage>
        <taxon>Bacteria</taxon>
        <taxon>Pseudomonadati</taxon>
        <taxon>Pseudomonadota</taxon>
        <taxon>Gammaproteobacteria</taxon>
        <taxon>Vibrionales</taxon>
        <taxon>Vibrionaceae</taxon>
        <taxon>Vibrio</taxon>
    </lineage>
</organism>
<evidence type="ECO:0000313" key="3">
    <source>
        <dbReference type="Proteomes" id="UP000572072"/>
    </source>
</evidence>
<name>A0A7Y3ZAR0_9VIBR</name>